<proteinExistence type="predicted"/>
<evidence type="ECO:0000256" key="1">
    <source>
        <dbReference type="SAM" id="SignalP"/>
    </source>
</evidence>
<gene>
    <name evidence="2" type="ORF">OM960_20005</name>
</gene>
<evidence type="ECO:0000313" key="3">
    <source>
        <dbReference type="Proteomes" id="UP001207582"/>
    </source>
</evidence>
<feature type="chain" id="PRO_5046742601" evidence="1">
    <location>
        <begin position="25"/>
        <end position="495"/>
    </location>
</feature>
<name>A0ABT3J843_9RHOB</name>
<protein>
    <submittedName>
        <fullName evidence="2">DUF2125 domain-containing protein</fullName>
    </submittedName>
</protein>
<keyword evidence="3" id="KW-1185">Reference proteome</keyword>
<reference evidence="2 3" key="1">
    <citation type="submission" date="2022-10" db="EMBL/GenBank/DDBJ databases">
        <title>Defluviimonas sp. CAU 1641 isolated from mud.</title>
        <authorList>
            <person name="Kim W."/>
        </authorList>
    </citation>
    <scope>NUCLEOTIDE SEQUENCE [LARGE SCALE GENOMIC DNA]</scope>
    <source>
        <strain evidence="2 3">CAU 1641</strain>
    </source>
</reference>
<dbReference type="Proteomes" id="UP001207582">
    <property type="component" value="Unassembled WGS sequence"/>
</dbReference>
<organism evidence="2 3">
    <name type="scientific">Defluviimonas salinarum</name>
    <dbReference type="NCBI Taxonomy" id="2992147"/>
    <lineage>
        <taxon>Bacteria</taxon>
        <taxon>Pseudomonadati</taxon>
        <taxon>Pseudomonadota</taxon>
        <taxon>Alphaproteobacteria</taxon>
        <taxon>Rhodobacterales</taxon>
        <taxon>Paracoccaceae</taxon>
        <taxon>Albidovulum</taxon>
    </lineage>
</organism>
<keyword evidence="1" id="KW-0732">Signal</keyword>
<dbReference type="EMBL" id="JAPDOG010000025">
    <property type="protein sequence ID" value="MCW3783825.1"/>
    <property type="molecule type" value="Genomic_DNA"/>
</dbReference>
<comment type="caution">
    <text evidence="2">The sequence shown here is derived from an EMBL/GenBank/DDBJ whole genome shotgun (WGS) entry which is preliminary data.</text>
</comment>
<evidence type="ECO:0000313" key="2">
    <source>
        <dbReference type="EMBL" id="MCW3783825.1"/>
    </source>
</evidence>
<accession>A0ABT3J843</accession>
<feature type="signal peptide" evidence="1">
    <location>
        <begin position="1"/>
        <end position="24"/>
    </location>
</feature>
<dbReference type="InterPro" id="IPR018666">
    <property type="entry name" value="DUF2125"/>
</dbReference>
<dbReference type="RefSeq" id="WP_264773206.1">
    <property type="nucleotide sequence ID" value="NZ_JAPDOG010000025.1"/>
</dbReference>
<dbReference type="Pfam" id="PF09898">
    <property type="entry name" value="DUF2125"/>
    <property type="match status" value="1"/>
</dbReference>
<sequence length="495" mass="51089">MRHWTGRSAGALTALLLGTTAVQADVTAAEVWQGLTDYYGDLGQTVTTGSSAMDGDTLVVTDAVFASETPEGGTKATVAEIRLKELGDGRVEVTMSEEIPVAITAKPATGEAVDMAMKITQSGLAMVVSGQATDMTFDFTADTIGIRTEQTEVEGDTVPMTLDATLTGNAGNYRIVTEGARNVTSTMTADKLDFAVSGKDPKAETDFSASGSLAGLSGTSTATMPDAVDFADMGAALQAGLAMEGTFDYTSGGYVIDGKDGADTVSIQSTGGAGALKFAMSRDGLSYGGTGKAAQIAIQASALPIPVDLSVAETAFDMKMPVSKSEEAQPFGLLVKLIDFEVSEGIWAMFDPTTQLPRDPATLIVDLSGAAKVLFDIFDLHEPAAPDASPGEIESLDINEVKLSAVGAELTGSGAMTFDNSAPVPQPRGMVDLQLVGGNGLIDKLVAMGFVPEDQAAGAKMMMGLFAVPSGEDTLTSKIEFKEDGGVYANGQRIQ</sequence>